<dbReference type="GO" id="GO:0000030">
    <property type="term" value="F:mannosyltransferase activity"/>
    <property type="evidence" value="ECO:0007669"/>
    <property type="project" value="InterPro"/>
</dbReference>
<dbReference type="OrthoDB" id="6019623at2759"/>
<evidence type="ECO:0000256" key="5">
    <source>
        <dbReference type="ARBA" id="ARBA00022692"/>
    </source>
</evidence>
<feature type="transmembrane region" description="Helical" evidence="9">
    <location>
        <begin position="365"/>
        <end position="390"/>
    </location>
</feature>
<evidence type="ECO:0000256" key="1">
    <source>
        <dbReference type="ARBA" id="ARBA00004141"/>
    </source>
</evidence>
<dbReference type="PANTHER" id="PTHR31488:SF3">
    <property type="entry name" value="C-MANNOSYLTRANSFERASE DPY19L3"/>
    <property type="match status" value="1"/>
</dbReference>
<accession>A0A8S4Q8V8</accession>
<feature type="transmembrane region" description="Helical" evidence="9">
    <location>
        <begin position="447"/>
        <end position="470"/>
    </location>
</feature>
<comment type="caution">
    <text evidence="10">The sequence shown here is derived from an EMBL/GenBank/DDBJ whole genome shotgun (WGS) entry which is preliminary data.</text>
</comment>
<comment type="subcellular location">
    <subcellularLocation>
        <location evidence="1">Membrane</location>
        <topology evidence="1">Multi-pass membrane protein</topology>
    </subcellularLocation>
</comment>
<keyword evidence="3" id="KW-0328">Glycosyltransferase</keyword>
<dbReference type="Pfam" id="PF10034">
    <property type="entry name" value="Dpy19"/>
    <property type="match status" value="1"/>
</dbReference>
<feature type="transmembrane region" description="Helical" evidence="9">
    <location>
        <begin position="515"/>
        <end position="533"/>
    </location>
</feature>
<dbReference type="InterPro" id="IPR018732">
    <property type="entry name" value="Dpy-19/Dpy-19-like"/>
</dbReference>
<feature type="compositionally biased region" description="Basic and acidic residues" evidence="8">
    <location>
        <begin position="31"/>
        <end position="45"/>
    </location>
</feature>
<feature type="region of interest" description="Disordered" evidence="8">
    <location>
        <begin position="1"/>
        <end position="45"/>
    </location>
</feature>
<dbReference type="EMBL" id="CAIIXF020000011">
    <property type="protein sequence ID" value="CAH1800272.1"/>
    <property type="molecule type" value="Genomic_DNA"/>
</dbReference>
<evidence type="ECO:0000256" key="3">
    <source>
        <dbReference type="ARBA" id="ARBA00022676"/>
    </source>
</evidence>
<dbReference type="GO" id="GO:0005637">
    <property type="term" value="C:nuclear inner membrane"/>
    <property type="evidence" value="ECO:0007669"/>
    <property type="project" value="TreeGrafter"/>
</dbReference>
<sequence length="728" mass="84954">MWEHPKHIHTKMSNIRQRRSKLSNSTSKQTNDTHTREETLDKGKNRVKKTCEEELETVEEQRGLVWRFLLTPSLVIGVILCVVLGWVNSRYMSTLHENDMWFSNIQEVEREISFRTEQGLYYSYYKQMIKAPSIQQGLYELTHDNITEHLRTINILHRFNIYQEILLSIIYRLTSVKNYFEPVYFYINTIFGLHGLLVAAIYVTSWALSGSWLSGVLTALFYIFNRLDTTRVEYVIPLRECFSLPFLWTQIMFINFFFQPKSTSRLKQKLYIVGMSLCTFCFCVTWQFNQFVLLLQAMALFGVGMLEIVPIYKVCTVFLIQACSLLLVCAMQFINVMIIGSLVLSFIPAAFVVFYIKQKIPVRNIVLRVFLLLFYIILVLFCMVGINWLIKCVVEIQADEHIYKFVLYKFGFGDPRDFDTKLYICNGAFEFMDSSILTRTTENGFMFPLYISTHVILLGMLAVTVLQKYWSPVQEGKEAKDDSLLSNRPELAFHAIQIVFFAAMGITTQRMKYLWTPYMCIFASIGITDYHIWSCLIKKLNKSEIAIQLLRHLTAILVISAVLYKCLPPVLKDLEELREFYDPDTVELMDWIKKATPKQAVFSGSMQLLAGVKLCTGRSLTNHPHYEDKQLRERTKELYQYYGKRSPDDVYKIMKKYDVGYIILEDSICLARKSDHCTTTDIINIDNGYTMAIYQKMEQGFQVQLKLNIHPFVMKLGMVMENMENTLN</sequence>
<evidence type="ECO:0000313" key="10">
    <source>
        <dbReference type="EMBL" id="CAH1800272.1"/>
    </source>
</evidence>
<protein>
    <recommendedName>
        <fullName evidence="12">C-mannosyltransferase DPY19L3</fullName>
    </recommendedName>
</protein>
<dbReference type="Proteomes" id="UP000749559">
    <property type="component" value="Unassembled WGS sequence"/>
</dbReference>
<gene>
    <name evidence="10" type="ORF">OFUS_LOCUS24185</name>
</gene>
<evidence type="ECO:0000256" key="6">
    <source>
        <dbReference type="ARBA" id="ARBA00022989"/>
    </source>
</evidence>
<feature type="transmembrane region" description="Helical" evidence="9">
    <location>
        <begin position="183"/>
        <end position="203"/>
    </location>
</feature>
<feature type="transmembrane region" description="Helical" evidence="9">
    <location>
        <begin position="333"/>
        <end position="356"/>
    </location>
</feature>
<evidence type="ECO:0000313" key="11">
    <source>
        <dbReference type="Proteomes" id="UP000749559"/>
    </source>
</evidence>
<name>A0A8S4Q8V8_OWEFU</name>
<evidence type="ECO:0000256" key="7">
    <source>
        <dbReference type="ARBA" id="ARBA00023136"/>
    </source>
</evidence>
<keyword evidence="7 9" id="KW-0472">Membrane</keyword>
<keyword evidence="11" id="KW-1185">Reference proteome</keyword>
<reference evidence="10" key="1">
    <citation type="submission" date="2022-03" db="EMBL/GenBank/DDBJ databases">
        <authorList>
            <person name="Martin C."/>
        </authorList>
    </citation>
    <scope>NUCLEOTIDE SEQUENCE</scope>
</reference>
<dbReference type="CDD" id="cd20177">
    <property type="entry name" value="Dpy19"/>
    <property type="match status" value="1"/>
</dbReference>
<dbReference type="PANTHER" id="PTHR31488">
    <property type="entry name" value="DPY-19-LIKE 1, LIKE (H. SAPIENS)"/>
    <property type="match status" value="1"/>
</dbReference>
<feature type="transmembrane region" description="Helical" evidence="9">
    <location>
        <begin position="64"/>
        <end position="87"/>
    </location>
</feature>
<feature type="transmembrane region" description="Helical" evidence="9">
    <location>
        <begin position="545"/>
        <end position="564"/>
    </location>
</feature>
<evidence type="ECO:0000256" key="2">
    <source>
        <dbReference type="ARBA" id="ARBA00008744"/>
    </source>
</evidence>
<organism evidence="10 11">
    <name type="scientific">Owenia fusiformis</name>
    <name type="common">Polychaete worm</name>
    <dbReference type="NCBI Taxonomy" id="6347"/>
    <lineage>
        <taxon>Eukaryota</taxon>
        <taxon>Metazoa</taxon>
        <taxon>Spiralia</taxon>
        <taxon>Lophotrochozoa</taxon>
        <taxon>Annelida</taxon>
        <taxon>Polychaeta</taxon>
        <taxon>Sedentaria</taxon>
        <taxon>Canalipalpata</taxon>
        <taxon>Sabellida</taxon>
        <taxon>Oweniida</taxon>
        <taxon>Oweniidae</taxon>
        <taxon>Owenia</taxon>
    </lineage>
</organism>
<feature type="transmembrane region" description="Helical" evidence="9">
    <location>
        <begin position="237"/>
        <end position="258"/>
    </location>
</feature>
<keyword evidence="6 9" id="KW-1133">Transmembrane helix</keyword>
<dbReference type="InterPro" id="IPR047462">
    <property type="entry name" value="Dpy19"/>
</dbReference>
<feature type="transmembrane region" description="Helical" evidence="9">
    <location>
        <begin position="300"/>
        <end position="327"/>
    </location>
</feature>
<evidence type="ECO:0000256" key="4">
    <source>
        <dbReference type="ARBA" id="ARBA00022679"/>
    </source>
</evidence>
<proteinExistence type="inferred from homology"/>
<keyword evidence="5 9" id="KW-0812">Transmembrane</keyword>
<feature type="transmembrane region" description="Helical" evidence="9">
    <location>
        <begin position="270"/>
        <end position="288"/>
    </location>
</feature>
<keyword evidence="4" id="KW-0808">Transferase</keyword>
<evidence type="ECO:0000256" key="9">
    <source>
        <dbReference type="SAM" id="Phobius"/>
    </source>
</evidence>
<evidence type="ECO:0008006" key="12">
    <source>
        <dbReference type="Google" id="ProtNLM"/>
    </source>
</evidence>
<feature type="compositionally biased region" description="Basic residues" evidence="8">
    <location>
        <begin position="1"/>
        <end position="21"/>
    </location>
</feature>
<comment type="similarity">
    <text evidence="2">Belongs to the dpy-19 family.</text>
</comment>
<evidence type="ECO:0000256" key="8">
    <source>
        <dbReference type="SAM" id="MobiDB-lite"/>
    </source>
</evidence>
<dbReference type="AlphaFoldDB" id="A0A8S4Q8V8"/>